<dbReference type="Gene3D" id="3.40.720.10">
    <property type="entry name" value="Alkaline Phosphatase, subunit A"/>
    <property type="match status" value="1"/>
</dbReference>
<protein>
    <recommendedName>
        <fullName evidence="4">Secreted protein</fullName>
    </recommendedName>
</protein>
<feature type="chain" id="PRO_5003837428" description="Secreted protein" evidence="1">
    <location>
        <begin position="24"/>
        <end position="108"/>
    </location>
</feature>
<feature type="signal peptide" evidence="1">
    <location>
        <begin position="1"/>
        <end position="23"/>
    </location>
</feature>
<dbReference type="InterPro" id="IPR002591">
    <property type="entry name" value="Phosphodiest/P_Trfase"/>
</dbReference>
<dbReference type="Pfam" id="PF01663">
    <property type="entry name" value="Phosphodiest"/>
    <property type="match status" value="1"/>
</dbReference>
<dbReference type="KEGG" id="sesp:BN6_81800"/>
<gene>
    <name evidence="2" type="ordered locus">BN6_81800</name>
</gene>
<dbReference type="RefSeq" id="WP_015105504.1">
    <property type="nucleotide sequence ID" value="NC_019673.1"/>
</dbReference>
<reference evidence="2 3" key="1">
    <citation type="journal article" date="2012" name="BMC Genomics">
        <title>Complete genome sequence of Saccharothrix espanaensis DSM 44229T and comparison to the other completely sequenced Pseudonocardiaceae.</title>
        <authorList>
            <person name="Strobel T."/>
            <person name="Al-Dilaimi A."/>
            <person name="Blom J."/>
            <person name="Gessner A."/>
            <person name="Kalinowski J."/>
            <person name="Luzhetska M."/>
            <person name="Puhler A."/>
            <person name="Szczepanowski R."/>
            <person name="Bechthold A."/>
            <person name="Ruckert C."/>
        </authorList>
    </citation>
    <scope>NUCLEOTIDE SEQUENCE [LARGE SCALE GENOMIC DNA]</scope>
    <source>
        <strain evidence="3">ATCC 51144 / DSM 44229 / JCM 9112 / NBRC 15066 / NRRL 15764</strain>
    </source>
</reference>
<name>K0KCV3_SACES</name>
<keyword evidence="1" id="KW-0732">Signal</keyword>
<accession>K0KCV3</accession>
<dbReference type="GO" id="GO:0016787">
    <property type="term" value="F:hydrolase activity"/>
    <property type="evidence" value="ECO:0007669"/>
    <property type="project" value="UniProtKB-ARBA"/>
</dbReference>
<organism evidence="2 3">
    <name type="scientific">Saccharothrix espanaensis (strain ATCC 51144 / DSM 44229 / JCM 9112 / NBRC 15066 / NRRL 15764)</name>
    <dbReference type="NCBI Taxonomy" id="1179773"/>
    <lineage>
        <taxon>Bacteria</taxon>
        <taxon>Bacillati</taxon>
        <taxon>Actinomycetota</taxon>
        <taxon>Actinomycetes</taxon>
        <taxon>Pseudonocardiales</taxon>
        <taxon>Pseudonocardiaceae</taxon>
        <taxon>Saccharothrix</taxon>
    </lineage>
</organism>
<dbReference type="InterPro" id="IPR017850">
    <property type="entry name" value="Alkaline_phosphatase_core_sf"/>
</dbReference>
<dbReference type="EMBL" id="HE804045">
    <property type="protein sequence ID" value="CCH35397.1"/>
    <property type="molecule type" value="Genomic_DNA"/>
</dbReference>
<dbReference type="PANTHER" id="PTHR10151:SF120">
    <property type="entry name" value="BIS(5'-ADENOSYL)-TRIPHOSPHATASE"/>
    <property type="match status" value="1"/>
</dbReference>
<keyword evidence="3" id="KW-1185">Reference proteome</keyword>
<evidence type="ECO:0000256" key="1">
    <source>
        <dbReference type="SAM" id="SignalP"/>
    </source>
</evidence>
<dbReference type="PATRIC" id="fig|1179773.3.peg.8255"/>
<dbReference type="SUPFAM" id="SSF53649">
    <property type="entry name" value="Alkaline phosphatase-like"/>
    <property type="match status" value="1"/>
</dbReference>
<dbReference type="STRING" id="1179773.BN6_81800"/>
<evidence type="ECO:0008006" key="4">
    <source>
        <dbReference type="Google" id="ProtNLM"/>
    </source>
</evidence>
<proteinExistence type="predicted"/>
<evidence type="ECO:0000313" key="2">
    <source>
        <dbReference type="EMBL" id="CCH35397.1"/>
    </source>
</evidence>
<dbReference type="AlphaFoldDB" id="K0KCV3"/>
<dbReference type="eggNOG" id="COG1524">
    <property type="taxonomic scope" value="Bacteria"/>
</dbReference>
<dbReference type="PANTHER" id="PTHR10151">
    <property type="entry name" value="ECTONUCLEOTIDE PYROPHOSPHATASE/PHOSPHODIESTERASE"/>
    <property type="match status" value="1"/>
</dbReference>
<dbReference type="Proteomes" id="UP000006281">
    <property type="component" value="Chromosome"/>
</dbReference>
<sequence>MRGKLALVLALAAAVVAVPAANAAPIVPKVLLIGLDGARYDKLLAADTPNVHALAQRGFSSRSALYGSGMASTLSGPGWSSILTGVWPDKHKVKDNSFSGNVLTNFPS</sequence>
<evidence type="ECO:0000313" key="3">
    <source>
        <dbReference type="Proteomes" id="UP000006281"/>
    </source>
</evidence>
<dbReference type="HOGENOM" id="CLU_2195039_0_0_11"/>